<evidence type="ECO:0000259" key="6">
    <source>
        <dbReference type="Pfam" id="PF07338"/>
    </source>
</evidence>
<dbReference type="SUPFAM" id="SSF159871">
    <property type="entry name" value="YdgH-like"/>
    <property type="match status" value="1"/>
</dbReference>
<evidence type="ECO:0000313" key="7">
    <source>
        <dbReference type="EMBL" id="CEK27512.1"/>
    </source>
</evidence>
<evidence type="ECO:0000256" key="3">
    <source>
        <dbReference type="ARBA" id="ARBA00022764"/>
    </source>
</evidence>
<dbReference type="EMBL" id="UHJG01000001">
    <property type="protein sequence ID" value="SUP99120.1"/>
    <property type="molecule type" value="Genomic_DNA"/>
</dbReference>
<feature type="chain" id="PRO_5015029238" evidence="5">
    <location>
        <begin position="23"/>
        <end position="86"/>
    </location>
</feature>
<feature type="domain" description="YdgH/BhsA/McbA-like" evidence="6">
    <location>
        <begin position="34"/>
        <end position="86"/>
    </location>
</feature>
<dbReference type="NCBIfam" id="NF047859">
    <property type="entry name" value="StressCuResBhsA"/>
    <property type="match status" value="1"/>
</dbReference>
<keyword evidence="3" id="KW-0574">Periplasm</keyword>
<feature type="signal peptide" evidence="5">
    <location>
        <begin position="1"/>
        <end position="22"/>
    </location>
</feature>
<accession>A0A085U7G8</accession>
<dbReference type="OrthoDB" id="6428780at2"/>
<gene>
    <name evidence="8" type="primary">bhsA_1</name>
    <name evidence="7" type="ORF">CSF007_8795</name>
    <name evidence="8" type="ORF">NCTC10476_00380</name>
</gene>
<name>A0A085U7G8_YERRU</name>
<evidence type="ECO:0000256" key="2">
    <source>
        <dbReference type="ARBA" id="ARBA00022729"/>
    </source>
</evidence>
<dbReference type="InterPro" id="IPR051096">
    <property type="entry name" value="BhsA/McbA_stress_biofilm_assoc"/>
</dbReference>
<dbReference type="Proteomes" id="UP000255169">
    <property type="component" value="Unassembled WGS sequence"/>
</dbReference>
<dbReference type="InterPro" id="IPR010854">
    <property type="entry name" value="YdgH/BhsA/McbA-like_dom"/>
</dbReference>
<evidence type="ECO:0000313" key="8">
    <source>
        <dbReference type="EMBL" id="SUP99120.1"/>
    </source>
</evidence>
<sequence>MKNIKYIAATLALALVSFTSVAATDAKSQQSVSLNKIGVISASNAGTLTELENALAAKAQASGAKTFQITSASGNNKLHGTAVIYQ</sequence>
<evidence type="ECO:0000256" key="5">
    <source>
        <dbReference type="SAM" id="SignalP"/>
    </source>
</evidence>
<evidence type="ECO:0000313" key="9">
    <source>
        <dbReference type="Proteomes" id="UP000255169"/>
    </source>
</evidence>
<dbReference type="Pfam" id="PF07338">
    <property type="entry name" value="YdgH_BhsA-like"/>
    <property type="match status" value="1"/>
</dbReference>
<organism evidence="7">
    <name type="scientific">Yersinia ruckeri</name>
    <dbReference type="NCBI Taxonomy" id="29486"/>
    <lineage>
        <taxon>Bacteria</taxon>
        <taxon>Pseudomonadati</taxon>
        <taxon>Pseudomonadota</taxon>
        <taxon>Gammaproteobacteria</taxon>
        <taxon>Enterobacterales</taxon>
        <taxon>Yersiniaceae</taxon>
        <taxon>Yersinia</taxon>
    </lineage>
</organism>
<proteinExistence type="inferred from homology"/>
<keyword evidence="2 5" id="KW-0732">Signal</keyword>
<keyword evidence="9" id="KW-1185">Reference proteome</keyword>
<dbReference type="PANTHER" id="PTHR34156">
    <property type="entry name" value="OUTER MEMBRANE PROTEIN-RELATED-RELATED"/>
    <property type="match status" value="1"/>
</dbReference>
<evidence type="ECO:0000256" key="4">
    <source>
        <dbReference type="ARBA" id="ARBA00038138"/>
    </source>
</evidence>
<dbReference type="EMBL" id="LN681231">
    <property type="protein sequence ID" value="CEK27512.1"/>
    <property type="molecule type" value="Genomic_DNA"/>
</dbReference>
<reference evidence="7" key="1">
    <citation type="journal article" date="2015" name="Genome Announc.">
        <title>Complete Genome Sequence of Yersinia ruckeri Strain CSF007-82, Etiologic Agent of Red Mouth Disease in Salmonid Fish.</title>
        <authorList>
            <person name="Nelson M.C."/>
            <person name="LaPatra S.E."/>
            <person name="Welch T.J."/>
            <person name="Graf J."/>
        </authorList>
    </citation>
    <scope>NUCLEOTIDE SEQUENCE</scope>
    <source>
        <strain evidence="7">CSF007-82</strain>
    </source>
</reference>
<dbReference type="InterPro" id="IPR025543">
    <property type="entry name" value="Dodecin-like"/>
</dbReference>
<reference evidence="8 9" key="2">
    <citation type="submission" date="2018-06" db="EMBL/GenBank/DDBJ databases">
        <authorList>
            <consortium name="Pathogen Informatics"/>
            <person name="Doyle S."/>
        </authorList>
    </citation>
    <scope>NUCLEOTIDE SEQUENCE [LARGE SCALE GENOMIC DNA]</scope>
    <source>
        <strain evidence="8 9">NCTC10476</strain>
    </source>
</reference>
<evidence type="ECO:0000256" key="1">
    <source>
        <dbReference type="ARBA" id="ARBA00004418"/>
    </source>
</evidence>
<comment type="similarity">
    <text evidence="4">Belongs to the BhsA/McbA family.</text>
</comment>
<dbReference type="PATRIC" id="fig|29486.44.peg.1404"/>
<comment type="subcellular location">
    <subcellularLocation>
        <location evidence="1">Periplasm</location>
    </subcellularLocation>
</comment>
<protein>
    <submittedName>
        <fullName evidence="8">Multiple stress resistance protein BhsA</fullName>
    </submittedName>
    <submittedName>
        <fullName evidence="7">Putative exported protein</fullName>
    </submittedName>
</protein>
<dbReference type="GeneID" id="66879453"/>
<dbReference type="AlphaFoldDB" id="A0A085U7G8"/>
<dbReference type="InterPro" id="IPR036275">
    <property type="entry name" value="YdgH-like_sf"/>
</dbReference>
<dbReference type="Gene3D" id="3.30.1660.10">
    <property type="entry name" value="Flavin-binding protein dodecin"/>
    <property type="match status" value="1"/>
</dbReference>
<dbReference type="PANTHER" id="PTHR34156:SF1">
    <property type="entry name" value="PERIPLASMIC PROTEIN"/>
    <property type="match status" value="1"/>
</dbReference>
<dbReference type="RefSeq" id="WP_004720034.1">
    <property type="nucleotide sequence ID" value="NZ_CCYO01000024.1"/>
</dbReference>
<dbReference type="GO" id="GO:0042597">
    <property type="term" value="C:periplasmic space"/>
    <property type="evidence" value="ECO:0007669"/>
    <property type="project" value="UniProtKB-SubCell"/>
</dbReference>
<dbReference type="eggNOG" id="ENOG5032ZBU">
    <property type="taxonomic scope" value="Bacteria"/>
</dbReference>